<comment type="caution">
    <text evidence="2">The sequence shown here is derived from an EMBL/GenBank/DDBJ whole genome shotgun (WGS) entry which is preliminary data.</text>
</comment>
<dbReference type="InterPro" id="IPR001173">
    <property type="entry name" value="Glyco_trans_2-like"/>
</dbReference>
<evidence type="ECO:0000313" key="3">
    <source>
        <dbReference type="Proteomes" id="UP000177996"/>
    </source>
</evidence>
<protein>
    <recommendedName>
        <fullName evidence="1">Glycosyltransferase 2-like domain-containing protein</fullName>
    </recommendedName>
</protein>
<accession>A0A1G2D7A0</accession>
<dbReference type="Gene3D" id="3.90.550.10">
    <property type="entry name" value="Spore Coat Polysaccharide Biosynthesis Protein SpsA, Chain A"/>
    <property type="match status" value="1"/>
</dbReference>
<dbReference type="PANTHER" id="PTHR10859:SF91">
    <property type="entry name" value="DOLICHYL-PHOSPHATE BETA-GLUCOSYLTRANSFERASE"/>
    <property type="match status" value="1"/>
</dbReference>
<dbReference type="SUPFAM" id="SSF53448">
    <property type="entry name" value="Nucleotide-diphospho-sugar transferases"/>
    <property type="match status" value="1"/>
</dbReference>
<feature type="domain" description="Glycosyltransferase 2-like" evidence="1">
    <location>
        <begin position="5"/>
        <end position="177"/>
    </location>
</feature>
<dbReference type="AlphaFoldDB" id="A0A1G2D7A0"/>
<gene>
    <name evidence="2" type="ORF">A3D65_01935</name>
</gene>
<dbReference type="PANTHER" id="PTHR10859">
    <property type="entry name" value="GLYCOSYL TRANSFERASE"/>
    <property type="match status" value="1"/>
</dbReference>
<evidence type="ECO:0000313" key="2">
    <source>
        <dbReference type="EMBL" id="OGZ08638.1"/>
    </source>
</evidence>
<sequence>MPDLSIIIAAYNEGRRLPPTLKRMVKNLRSIFPGTFEIIVVDDGSSDGTSAVAQEIARENKEVSLITNKENHGRGYVMRQGMLGAEGRYIIDTDADGSVDDEAIPRFYQYLESHNDADVLIGSRTVRGSKIIVPQSLLRDIMSYGFMAVTSIMFQWPFVDRINGFKMYRREAAHDIFAHQLEDKFLAGAENIFVAERRGWLVKEFPIIWTDDRNSSITHPWREAYRSLFGMCKILVRSWRGAYRKDLKR</sequence>
<dbReference type="GO" id="GO:0006487">
    <property type="term" value="P:protein N-linked glycosylation"/>
    <property type="evidence" value="ECO:0007669"/>
    <property type="project" value="TreeGrafter"/>
</dbReference>
<dbReference type="Pfam" id="PF00535">
    <property type="entry name" value="Glycos_transf_2"/>
    <property type="match status" value="1"/>
</dbReference>
<proteinExistence type="predicted"/>
<reference evidence="2 3" key="1">
    <citation type="journal article" date="2016" name="Nat. Commun.">
        <title>Thousands of microbial genomes shed light on interconnected biogeochemical processes in an aquifer system.</title>
        <authorList>
            <person name="Anantharaman K."/>
            <person name="Brown C.T."/>
            <person name="Hug L.A."/>
            <person name="Sharon I."/>
            <person name="Castelle C.J."/>
            <person name="Probst A.J."/>
            <person name="Thomas B.C."/>
            <person name="Singh A."/>
            <person name="Wilkins M.J."/>
            <person name="Karaoz U."/>
            <person name="Brodie E.L."/>
            <person name="Williams K.H."/>
            <person name="Hubbard S.S."/>
            <person name="Banfield J.F."/>
        </authorList>
    </citation>
    <scope>NUCLEOTIDE SEQUENCE [LARGE SCALE GENOMIC DNA]</scope>
</reference>
<organism evidence="2 3">
    <name type="scientific">Candidatus Lloydbacteria bacterium RIFCSPHIGHO2_02_FULL_50_13</name>
    <dbReference type="NCBI Taxonomy" id="1798661"/>
    <lineage>
        <taxon>Bacteria</taxon>
        <taxon>Candidatus Lloydiibacteriota</taxon>
    </lineage>
</organism>
<dbReference type="InterPro" id="IPR029044">
    <property type="entry name" value="Nucleotide-diphossugar_trans"/>
</dbReference>
<name>A0A1G2D7A0_9BACT</name>
<evidence type="ECO:0000259" key="1">
    <source>
        <dbReference type="Pfam" id="PF00535"/>
    </source>
</evidence>
<dbReference type="Proteomes" id="UP000177996">
    <property type="component" value="Unassembled WGS sequence"/>
</dbReference>
<dbReference type="STRING" id="1798661.A3D65_01935"/>
<dbReference type="EMBL" id="MHLL01000031">
    <property type="protein sequence ID" value="OGZ08638.1"/>
    <property type="molecule type" value="Genomic_DNA"/>
</dbReference>